<comment type="caution">
    <text evidence="1">The sequence shown here is derived from an EMBL/GenBank/DDBJ whole genome shotgun (WGS) entry which is preliminary data.</text>
</comment>
<dbReference type="Gramene" id="mRNA:HanXRQr2_Chr04g0182351">
    <property type="protein sequence ID" value="CDS:HanXRQr2_Chr04g0182351.1"/>
    <property type="gene ID" value="HanXRQr2_Chr04g0182351"/>
</dbReference>
<evidence type="ECO:0000313" key="1">
    <source>
        <dbReference type="EMBL" id="KAF5811523.1"/>
    </source>
</evidence>
<keyword evidence="2" id="KW-1185">Reference proteome</keyword>
<accession>A0A9K3NU62</accession>
<proteinExistence type="predicted"/>
<dbReference type="Proteomes" id="UP000215914">
    <property type="component" value="Unassembled WGS sequence"/>
</dbReference>
<name>A0A9K3NU62_HELAN</name>
<protein>
    <submittedName>
        <fullName evidence="1">Uncharacterized protein</fullName>
    </submittedName>
</protein>
<reference evidence="1" key="1">
    <citation type="journal article" date="2017" name="Nature">
        <title>The sunflower genome provides insights into oil metabolism, flowering and Asterid evolution.</title>
        <authorList>
            <person name="Badouin H."/>
            <person name="Gouzy J."/>
            <person name="Grassa C.J."/>
            <person name="Murat F."/>
            <person name="Staton S.E."/>
            <person name="Cottret L."/>
            <person name="Lelandais-Briere C."/>
            <person name="Owens G.L."/>
            <person name="Carrere S."/>
            <person name="Mayjonade B."/>
            <person name="Legrand L."/>
            <person name="Gill N."/>
            <person name="Kane N.C."/>
            <person name="Bowers J.E."/>
            <person name="Hubner S."/>
            <person name="Bellec A."/>
            <person name="Berard A."/>
            <person name="Berges H."/>
            <person name="Blanchet N."/>
            <person name="Boniface M.C."/>
            <person name="Brunel D."/>
            <person name="Catrice O."/>
            <person name="Chaidir N."/>
            <person name="Claudel C."/>
            <person name="Donnadieu C."/>
            <person name="Faraut T."/>
            <person name="Fievet G."/>
            <person name="Helmstetter N."/>
            <person name="King M."/>
            <person name="Knapp S.J."/>
            <person name="Lai Z."/>
            <person name="Le Paslier M.C."/>
            <person name="Lippi Y."/>
            <person name="Lorenzon L."/>
            <person name="Mandel J.R."/>
            <person name="Marage G."/>
            <person name="Marchand G."/>
            <person name="Marquand E."/>
            <person name="Bret-Mestries E."/>
            <person name="Morien E."/>
            <person name="Nambeesan S."/>
            <person name="Nguyen T."/>
            <person name="Pegot-Espagnet P."/>
            <person name="Pouilly N."/>
            <person name="Raftis F."/>
            <person name="Sallet E."/>
            <person name="Schiex T."/>
            <person name="Thomas J."/>
            <person name="Vandecasteele C."/>
            <person name="Vares D."/>
            <person name="Vear F."/>
            <person name="Vautrin S."/>
            <person name="Crespi M."/>
            <person name="Mangin B."/>
            <person name="Burke J.M."/>
            <person name="Salse J."/>
            <person name="Munos S."/>
            <person name="Vincourt P."/>
            <person name="Rieseberg L.H."/>
            <person name="Langlade N.B."/>
        </authorList>
    </citation>
    <scope>NUCLEOTIDE SEQUENCE</scope>
    <source>
        <tissue evidence="1">Leaves</tissue>
    </source>
</reference>
<evidence type="ECO:0000313" key="2">
    <source>
        <dbReference type="Proteomes" id="UP000215914"/>
    </source>
</evidence>
<reference evidence="1" key="2">
    <citation type="submission" date="2020-06" db="EMBL/GenBank/DDBJ databases">
        <title>Helianthus annuus Genome sequencing and assembly Release 2.</title>
        <authorList>
            <person name="Gouzy J."/>
            <person name="Langlade N."/>
            <person name="Munos S."/>
        </authorList>
    </citation>
    <scope>NUCLEOTIDE SEQUENCE</scope>
    <source>
        <tissue evidence="1">Leaves</tissue>
    </source>
</reference>
<dbReference type="EMBL" id="MNCJ02000319">
    <property type="protein sequence ID" value="KAF5811523.1"/>
    <property type="molecule type" value="Genomic_DNA"/>
</dbReference>
<gene>
    <name evidence="1" type="ORF">HanXRQr2_Chr04g0182351</name>
</gene>
<dbReference type="AlphaFoldDB" id="A0A9K3NU62"/>
<sequence>MFLLNKKRIYSYENVCTAKLWVLSHVFNIMKIWWFYSDKIFPNYGPDEKFRCQIRQYAIPPKLAHGRPFLRDRGL</sequence>
<organism evidence="1 2">
    <name type="scientific">Helianthus annuus</name>
    <name type="common">Common sunflower</name>
    <dbReference type="NCBI Taxonomy" id="4232"/>
    <lineage>
        <taxon>Eukaryota</taxon>
        <taxon>Viridiplantae</taxon>
        <taxon>Streptophyta</taxon>
        <taxon>Embryophyta</taxon>
        <taxon>Tracheophyta</taxon>
        <taxon>Spermatophyta</taxon>
        <taxon>Magnoliopsida</taxon>
        <taxon>eudicotyledons</taxon>
        <taxon>Gunneridae</taxon>
        <taxon>Pentapetalae</taxon>
        <taxon>asterids</taxon>
        <taxon>campanulids</taxon>
        <taxon>Asterales</taxon>
        <taxon>Asteraceae</taxon>
        <taxon>Asteroideae</taxon>
        <taxon>Heliantheae alliance</taxon>
        <taxon>Heliantheae</taxon>
        <taxon>Helianthus</taxon>
    </lineage>
</organism>